<name>A0A914BDH8_PATMI</name>
<dbReference type="EnsemblMetazoa" id="XM_038217559.1">
    <property type="protein sequence ID" value="XP_038073487.1"/>
    <property type="gene ID" value="LOC119741700"/>
</dbReference>
<sequence length="306" mass="33475">MGNNVTSNVGSGLSAPLVNNLPGIAIDGVSGNPKPIPRVQSTSLIGGHVSQSLKDKIWRNEYVDMSLLFADSASEVLARSNKAEEVALVIENDKMFLRSNQVKTSRQKKMDTWDKWVSAFHTFMAIYLVKFPSRVNELLKYTEIVRTASVQFPGRSWRLYDEQFRLRLEAQPHKSWGELDVELWLTVASYEAAPAAFGGAPRAAPHTVTRLCFAFNSPNGCKFVNCKYQHKCAACGRHGHGSPTCRFPGVHTRLQTGGARGFSGKGYAHSVQQTALAGSQVDSAGTKKNAHALVTGKANFRAPNPN</sequence>
<dbReference type="RefSeq" id="XP_038073487.1">
    <property type="nucleotide sequence ID" value="XM_038217559.1"/>
</dbReference>
<reference evidence="1" key="1">
    <citation type="submission" date="2022-11" db="UniProtKB">
        <authorList>
            <consortium name="EnsemblMetazoa"/>
        </authorList>
    </citation>
    <scope>IDENTIFICATION</scope>
</reference>
<evidence type="ECO:0000313" key="1">
    <source>
        <dbReference type="EnsemblMetazoa" id="XP_038073487.1"/>
    </source>
</evidence>
<dbReference type="AlphaFoldDB" id="A0A914BDH8"/>
<evidence type="ECO:0000313" key="2">
    <source>
        <dbReference type="Proteomes" id="UP000887568"/>
    </source>
</evidence>
<protein>
    <recommendedName>
        <fullName evidence="3">C3H1-type domain-containing protein</fullName>
    </recommendedName>
</protein>
<dbReference type="OMA" id="MFIIREA"/>
<dbReference type="PANTHER" id="PTHR35558">
    <property type="entry name" value="SGNH_HYDRO DOMAIN-CONTAINING PROTEIN"/>
    <property type="match status" value="1"/>
</dbReference>
<keyword evidence="2" id="KW-1185">Reference proteome</keyword>
<proteinExistence type="predicted"/>
<evidence type="ECO:0008006" key="3">
    <source>
        <dbReference type="Google" id="ProtNLM"/>
    </source>
</evidence>
<dbReference type="Proteomes" id="UP000887568">
    <property type="component" value="Unplaced"/>
</dbReference>
<dbReference type="GeneID" id="119741700"/>
<organism evidence="1 2">
    <name type="scientific">Patiria miniata</name>
    <name type="common">Bat star</name>
    <name type="synonym">Asterina miniata</name>
    <dbReference type="NCBI Taxonomy" id="46514"/>
    <lineage>
        <taxon>Eukaryota</taxon>
        <taxon>Metazoa</taxon>
        <taxon>Echinodermata</taxon>
        <taxon>Eleutherozoa</taxon>
        <taxon>Asterozoa</taxon>
        <taxon>Asteroidea</taxon>
        <taxon>Valvatacea</taxon>
        <taxon>Valvatida</taxon>
        <taxon>Asterinidae</taxon>
        <taxon>Patiria</taxon>
    </lineage>
</organism>
<dbReference type="OrthoDB" id="6063244at2759"/>
<dbReference type="PANTHER" id="PTHR35558:SF1">
    <property type="entry name" value="ENDONUCLEASE_EXONUCLEASE_PHOSPHATASE DOMAIN-CONTAINING PROTEIN"/>
    <property type="match status" value="1"/>
</dbReference>
<accession>A0A914BDH8</accession>